<organism evidence="11 12">
    <name type="scientific">Halocaridina rubra</name>
    <name type="common">Hawaiian red shrimp</name>
    <dbReference type="NCBI Taxonomy" id="373956"/>
    <lineage>
        <taxon>Eukaryota</taxon>
        <taxon>Metazoa</taxon>
        <taxon>Ecdysozoa</taxon>
        <taxon>Arthropoda</taxon>
        <taxon>Crustacea</taxon>
        <taxon>Multicrustacea</taxon>
        <taxon>Malacostraca</taxon>
        <taxon>Eumalacostraca</taxon>
        <taxon>Eucarida</taxon>
        <taxon>Decapoda</taxon>
        <taxon>Pleocyemata</taxon>
        <taxon>Caridea</taxon>
        <taxon>Atyoidea</taxon>
        <taxon>Atyidae</taxon>
        <taxon>Halocaridina</taxon>
    </lineage>
</organism>
<keyword evidence="3 8" id="KW-0479">Metal-binding</keyword>
<dbReference type="PANTHER" id="PTHR11085">
    <property type="entry name" value="NAD-DEPENDENT PROTEIN DEACYLASE SIRTUIN-5, MITOCHONDRIAL-RELATED"/>
    <property type="match status" value="1"/>
</dbReference>
<dbReference type="InterPro" id="IPR026591">
    <property type="entry name" value="Sirtuin_cat_small_dom_sf"/>
</dbReference>
<evidence type="ECO:0000256" key="6">
    <source>
        <dbReference type="ARBA" id="ARBA00048378"/>
    </source>
</evidence>
<feature type="binding site" evidence="8">
    <location>
        <position position="257"/>
    </location>
    <ligand>
        <name>Zn(2+)</name>
        <dbReference type="ChEBI" id="CHEBI:29105"/>
    </ligand>
</feature>
<feature type="active site" description="Proton acceptor" evidence="8">
    <location>
        <position position="225"/>
    </location>
</feature>
<dbReference type="InterPro" id="IPR003000">
    <property type="entry name" value="Sirtuin"/>
</dbReference>
<feature type="binding site" evidence="8">
    <location>
        <position position="233"/>
    </location>
    <ligand>
        <name>Zn(2+)</name>
        <dbReference type="ChEBI" id="CHEBI:29105"/>
    </ligand>
</feature>
<dbReference type="GO" id="GO:0046872">
    <property type="term" value="F:metal ion binding"/>
    <property type="evidence" value="ECO:0007669"/>
    <property type="project" value="UniProtKB-KW"/>
</dbReference>
<evidence type="ECO:0000256" key="4">
    <source>
        <dbReference type="ARBA" id="ARBA00022833"/>
    </source>
</evidence>
<feature type="region of interest" description="Disordered" evidence="9">
    <location>
        <begin position="1"/>
        <end position="70"/>
    </location>
</feature>
<dbReference type="InterPro" id="IPR050134">
    <property type="entry name" value="NAD-dep_sirtuin_deacylases"/>
</dbReference>
<dbReference type="PROSITE" id="PS50305">
    <property type="entry name" value="SIRTUIN"/>
    <property type="match status" value="1"/>
</dbReference>
<dbReference type="AlphaFoldDB" id="A0AAN9A2A7"/>
<evidence type="ECO:0000256" key="1">
    <source>
        <dbReference type="ARBA" id="ARBA00001947"/>
    </source>
</evidence>
<keyword evidence="12" id="KW-1185">Reference proteome</keyword>
<sequence>MAESSPSKPDKTSAEKSEDLQDSESTEGELAKDKTEGAVGGVRKKEPSGGSKNDDDDECDNNDEGDEEDKDGFMQMLQNFLMNKLHIGGKEDIPKVLDEVSVEGIVKYILSGQCKNIVTMAGAGISTSAGIPDFRSPGSGLYANLEKYNLPFPEAVFDIEYFKSNPKPFYVLAKELYPGTFNPTPCHWFIRLLHEKGLLLRHYTQNVDTLEHVAGIPAEKLVEAHGTFRTAHCIECRKEYSQEWVKEEIFKDNVPTCLECSGIVKPDIVFFRESLPSRYFKLMHSDFPKCDLLIILGTSLTVQPFASLIDNVPSSCPRLLINREKAGKIDPMVALLQGMSGGGGLALDSSSNYRDVALLGDCDDGCMKLAEQLGWKEDLLKLMPSKL</sequence>
<evidence type="ECO:0000256" key="2">
    <source>
        <dbReference type="ARBA" id="ARBA00022679"/>
    </source>
</evidence>
<keyword evidence="5" id="KW-0520">NAD</keyword>
<protein>
    <submittedName>
        <fullName evidence="11">NAD-dependent protein deacetylase sirtuin-2</fullName>
    </submittedName>
</protein>
<name>A0AAN9A2A7_HALRR</name>
<dbReference type="GO" id="GO:0017136">
    <property type="term" value="F:histone deacetylase activity, NAD-dependent"/>
    <property type="evidence" value="ECO:0007669"/>
    <property type="project" value="TreeGrafter"/>
</dbReference>
<dbReference type="GO" id="GO:0005634">
    <property type="term" value="C:nucleus"/>
    <property type="evidence" value="ECO:0007669"/>
    <property type="project" value="TreeGrafter"/>
</dbReference>
<evidence type="ECO:0000313" key="12">
    <source>
        <dbReference type="Proteomes" id="UP001381693"/>
    </source>
</evidence>
<keyword evidence="4 8" id="KW-0862">Zinc</keyword>
<dbReference type="CDD" id="cd01408">
    <property type="entry name" value="SIRT1"/>
    <property type="match status" value="1"/>
</dbReference>
<comment type="cofactor">
    <cofactor evidence="1">
        <name>Zn(2+)</name>
        <dbReference type="ChEBI" id="CHEBI:29105"/>
    </cofactor>
</comment>
<feature type="compositionally biased region" description="Basic and acidic residues" evidence="9">
    <location>
        <begin position="8"/>
        <end position="19"/>
    </location>
</feature>
<dbReference type="PANTHER" id="PTHR11085:SF6">
    <property type="entry name" value="NAD-DEPENDENT PROTEIN DEACETYLASE SIRTUIN-2"/>
    <property type="match status" value="1"/>
</dbReference>
<dbReference type="InterPro" id="IPR029035">
    <property type="entry name" value="DHS-like_NAD/FAD-binding_dom"/>
</dbReference>
<evidence type="ECO:0000259" key="10">
    <source>
        <dbReference type="PROSITE" id="PS50305"/>
    </source>
</evidence>
<evidence type="ECO:0000256" key="3">
    <source>
        <dbReference type="ARBA" id="ARBA00022723"/>
    </source>
</evidence>
<comment type="caution">
    <text evidence="11">The sequence shown here is derived from an EMBL/GenBank/DDBJ whole genome shotgun (WGS) entry which is preliminary data.</text>
</comment>
<evidence type="ECO:0000256" key="9">
    <source>
        <dbReference type="SAM" id="MobiDB-lite"/>
    </source>
</evidence>
<dbReference type="Gene3D" id="3.30.1600.10">
    <property type="entry name" value="SIR2/SIRT2 'Small Domain"/>
    <property type="match status" value="1"/>
</dbReference>
<feature type="domain" description="Deacetylase sirtuin-type" evidence="10">
    <location>
        <begin position="95"/>
        <end position="376"/>
    </location>
</feature>
<proteinExistence type="predicted"/>
<dbReference type="SUPFAM" id="SSF52467">
    <property type="entry name" value="DHS-like NAD/FAD-binding domain"/>
    <property type="match status" value="1"/>
</dbReference>
<dbReference type="EMBL" id="JAXCGZ010018955">
    <property type="protein sequence ID" value="KAK7067012.1"/>
    <property type="molecule type" value="Genomic_DNA"/>
</dbReference>
<evidence type="ECO:0000256" key="7">
    <source>
        <dbReference type="ARBA" id="ARBA00048905"/>
    </source>
</evidence>
<comment type="catalytic activity">
    <reaction evidence="6">
        <text>N(6)-hexadecanoyl-L-lysyl-[protein] + NAD(+) + H2O = 2''-O-hexadecanoyl-ADP-D-ribose + nicotinamide + L-lysyl-[protein]</text>
        <dbReference type="Rhea" id="RHEA:70563"/>
        <dbReference type="Rhea" id="RHEA-COMP:9752"/>
        <dbReference type="Rhea" id="RHEA-COMP:14175"/>
        <dbReference type="ChEBI" id="CHEBI:15377"/>
        <dbReference type="ChEBI" id="CHEBI:17154"/>
        <dbReference type="ChEBI" id="CHEBI:29969"/>
        <dbReference type="ChEBI" id="CHEBI:57540"/>
        <dbReference type="ChEBI" id="CHEBI:138936"/>
        <dbReference type="ChEBI" id="CHEBI:189673"/>
    </reaction>
    <physiologicalReaction direction="left-to-right" evidence="6">
        <dbReference type="Rhea" id="RHEA:70564"/>
    </physiologicalReaction>
</comment>
<comment type="catalytic activity">
    <reaction evidence="7">
        <text>N(6)-tetradecanoyl-L-lysyl-[protein] + NAD(+) + H2O = 2''-O-tetradecanoyl-ADP-D-ribose + nicotinamide + L-lysyl-[protein]</text>
        <dbReference type="Rhea" id="RHEA:70567"/>
        <dbReference type="Rhea" id="RHEA-COMP:9752"/>
        <dbReference type="Rhea" id="RHEA-COMP:15437"/>
        <dbReference type="ChEBI" id="CHEBI:15377"/>
        <dbReference type="ChEBI" id="CHEBI:17154"/>
        <dbReference type="ChEBI" id="CHEBI:29969"/>
        <dbReference type="ChEBI" id="CHEBI:57540"/>
        <dbReference type="ChEBI" id="CHEBI:141129"/>
        <dbReference type="ChEBI" id="CHEBI:189674"/>
    </reaction>
    <physiologicalReaction direction="left-to-right" evidence="7">
        <dbReference type="Rhea" id="RHEA:70568"/>
    </physiologicalReaction>
</comment>
<evidence type="ECO:0000256" key="8">
    <source>
        <dbReference type="PROSITE-ProRule" id="PRU00236"/>
    </source>
</evidence>
<evidence type="ECO:0000313" key="11">
    <source>
        <dbReference type="EMBL" id="KAK7067012.1"/>
    </source>
</evidence>
<feature type="binding site" evidence="8">
    <location>
        <position position="236"/>
    </location>
    <ligand>
        <name>Zn(2+)</name>
        <dbReference type="ChEBI" id="CHEBI:29105"/>
    </ligand>
</feature>
<dbReference type="GO" id="GO:0070403">
    <property type="term" value="F:NAD+ binding"/>
    <property type="evidence" value="ECO:0007669"/>
    <property type="project" value="InterPro"/>
</dbReference>
<dbReference type="Proteomes" id="UP001381693">
    <property type="component" value="Unassembled WGS sequence"/>
</dbReference>
<feature type="compositionally biased region" description="Acidic residues" evidence="9">
    <location>
        <begin position="54"/>
        <end position="70"/>
    </location>
</feature>
<dbReference type="InterPro" id="IPR026590">
    <property type="entry name" value="Ssirtuin_cat_dom"/>
</dbReference>
<keyword evidence="2" id="KW-0808">Transferase</keyword>
<gene>
    <name evidence="11" type="primary">Sirt2</name>
    <name evidence="11" type="ORF">SK128_016632</name>
</gene>
<accession>A0AAN9A2A7</accession>
<evidence type="ECO:0000256" key="5">
    <source>
        <dbReference type="ARBA" id="ARBA00023027"/>
    </source>
</evidence>
<dbReference type="Pfam" id="PF02146">
    <property type="entry name" value="SIR2"/>
    <property type="match status" value="1"/>
</dbReference>
<feature type="binding site" evidence="8">
    <location>
        <position position="260"/>
    </location>
    <ligand>
        <name>Zn(2+)</name>
        <dbReference type="ChEBI" id="CHEBI:29105"/>
    </ligand>
</feature>
<reference evidence="11 12" key="1">
    <citation type="submission" date="2023-11" db="EMBL/GenBank/DDBJ databases">
        <title>Halocaridina rubra genome assembly.</title>
        <authorList>
            <person name="Smith C."/>
        </authorList>
    </citation>
    <scope>NUCLEOTIDE SEQUENCE [LARGE SCALE GENOMIC DNA]</scope>
    <source>
        <strain evidence="11">EP-1</strain>
        <tissue evidence="11">Whole</tissue>
    </source>
</reference>
<dbReference type="Gene3D" id="3.40.50.1220">
    <property type="entry name" value="TPP-binding domain"/>
    <property type="match status" value="1"/>
</dbReference>